<accession>A0A8J6LG47</accession>
<dbReference type="Proteomes" id="UP000719412">
    <property type="component" value="Unassembled WGS sequence"/>
</dbReference>
<evidence type="ECO:0000313" key="5">
    <source>
        <dbReference type="Proteomes" id="UP000719412"/>
    </source>
</evidence>
<dbReference type="Pfam" id="PF00112">
    <property type="entry name" value="Peptidase_C1"/>
    <property type="match status" value="1"/>
</dbReference>
<keyword evidence="2" id="KW-0732">Signal</keyword>
<sequence length="345" mass="38354">MFQNLVVIIIITIEPLNLAVPPNNVLSKEFIEKINKMNSSWRAGKTISEDTLNQILEGLSGNQVEPVELEVMSTLNHRTKFFQDIPDSFDARENWPQCKDIIGTITAQGLCASCWAHASARVISDRICIESKGTTKVNISVEDLVTCCKTCTSTNGCQSGKIDKAIEYWVSKGVVTGGLQDTNIGCKPITSINTRTAPPCKQTCTNSNYQIHYNNDKHFGKSSYRVDSKDIVQMQIEIMMHGPVVSNFEVMGDFITYQEGVYRHLQGNFIGVHTFRILGWGVENGTNYWLAANSWGPTFGKLGGFVKVLRGVNHLNIESTVLTGRTMVQCFQEPPMDAEEIQVSC</sequence>
<dbReference type="InterPro" id="IPR000668">
    <property type="entry name" value="Peptidase_C1A_C"/>
</dbReference>
<protein>
    <recommendedName>
        <fullName evidence="3">Peptidase C1A papain C-terminal domain-containing protein</fullName>
    </recommendedName>
</protein>
<evidence type="ECO:0000313" key="4">
    <source>
        <dbReference type="EMBL" id="KAH0820475.1"/>
    </source>
</evidence>
<organism evidence="4 5">
    <name type="scientific">Tenebrio molitor</name>
    <name type="common">Yellow mealworm beetle</name>
    <dbReference type="NCBI Taxonomy" id="7067"/>
    <lineage>
        <taxon>Eukaryota</taxon>
        <taxon>Metazoa</taxon>
        <taxon>Ecdysozoa</taxon>
        <taxon>Arthropoda</taxon>
        <taxon>Hexapoda</taxon>
        <taxon>Insecta</taxon>
        <taxon>Pterygota</taxon>
        <taxon>Neoptera</taxon>
        <taxon>Endopterygota</taxon>
        <taxon>Coleoptera</taxon>
        <taxon>Polyphaga</taxon>
        <taxon>Cucujiformia</taxon>
        <taxon>Tenebrionidae</taxon>
        <taxon>Tenebrio</taxon>
    </lineage>
</organism>
<comment type="similarity">
    <text evidence="1">Belongs to the peptidase C1 family.</text>
</comment>
<proteinExistence type="inferred from homology"/>
<comment type="caution">
    <text evidence="4">The sequence shown here is derived from an EMBL/GenBank/DDBJ whole genome shotgun (WGS) entry which is preliminary data.</text>
</comment>
<dbReference type="AlphaFoldDB" id="A0A8J6LG47"/>
<reference evidence="4" key="1">
    <citation type="journal article" date="2020" name="J Insects Food Feed">
        <title>The yellow mealworm (Tenebrio molitor) genome: a resource for the emerging insects as food and feed industry.</title>
        <authorList>
            <person name="Eriksson T."/>
            <person name="Andere A."/>
            <person name="Kelstrup H."/>
            <person name="Emery V."/>
            <person name="Picard C."/>
        </authorList>
    </citation>
    <scope>NUCLEOTIDE SEQUENCE</scope>
    <source>
        <strain evidence="4">Stoneville</strain>
        <tissue evidence="4">Whole head</tissue>
    </source>
</reference>
<dbReference type="CDD" id="cd02620">
    <property type="entry name" value="Peptidase_C1A_CathepsinB"/>
    <property type="match status" value="1"/>
</dbReference>
<dbReference type="InterPro" id="IPR013128">
    <property type="entry name" value="Peptidase_C1A"/>
</dbReference>
<gene>
    <name evidence="4" type="ORF">GEV33_002316</name>
</gene>
<dbReference type="PANTHER" id="PTHR12411">
    <property type="entry name" value="CYSTEINE PROTEASE FAMILY C1-RELATED"/>
    <property type="match status" value="1"/>
</dbReference>
<dbReference type="EMBL" id="JABDTM020011823">
    <property type="protein sequence ID" value="KAH0820475.1"/>
    <property type="molecule type" value="Genomic_DNA"/>
</dbReference>
<evidence type="ECO:0000256" key="2">
    <source>
        <dbReference type="SAM" id="SignalP"/>
    </source>
</evidence>
<dbReference type="Gene3D" id="3.90.70.10">
    <property type="entry name" value="Cysteine proteinases"/>
    <property type="match status" value="1"/>
</dbReference>
<evidence type="ECO:0000259" key="3">
    <source>
        <dbReference type="SMART" id="SM00645"/>
    </source>
</evidence>
<dbReference type="SMART" id="SM00645">
    <property type="entry name" value="Pept_C1"/>
    <property type="match status" value="1"/>
</dbReference>
<dbReference type="GO" id="GO:0006508">
    <property type="term" value="P:proteolysis"/>
    <property type="evidence" value="ECO:0007669"/>
    <property type="project" value="InterPro"/>
</dbReference>
<keyword evidence="5" id="KW-1185">Reference proteome</keyword>
<feature type="chain" id="PRO_5035305248" description="Peptidase C1A papain C-terminal domain-containing protein" evidence="2">
    <location>
        <begin position="20"/>
        <end position="345"/>
    </location>
</feature>
<feature type="domain" description="Peptidase C1A papain C-terminal" evidence="3">
    <location>
        <begin position="85"/>
        <end position="325"/>
    </location>
</feature>
<reference evidence="4" key="2">
    <citation type="submission" date="2021-08" db="EMBL/GenBank/DDBJ databases">
        <authorList>
            <person name="Eriksson T."/>
        </authorList>
    </citation>
    <scope>NUCLEOTIDE SEQUENCE</scope>
    <source>
        <strain evidence="4">Stoneville</strain>
        <tissue evidence="4">Whole head</tissue>
    </source>
</reference>
<dbReference type="GO" id="GO:0008234">
    <property type="term" value="F:cysteine-type peptidase activity"/>
    <property type="evidence" value="ECO:0007669"/>
    <property type="project" value="InterPro"/>
</dbReference>
<feature type="signal peptide" evidence="2">
    <location>
        <begin position="1"/>
        <end position="19"/>
    </location>
</feature>
<name>A0A8J6LG47_TENMO</name>
<dbReference type="InterPro" id="IPR038765">
    <property type="entry name" value="Papain-like_cys_pep_sf"/>
</dbReference>
<dbReference type="SUPFAM" id="SSF54001">
    <property type="entry name" value="Cysteine proteinases"/>
    <property type="match status" value="1"/>
</dbReference>
<evidence type="ECO:0000256" key="1">
    <source>
        <dbReference type="ARBA" id="ARBA00008455"/>
    </source>
</evidence>